<accession>A0A0W8FVH6</accession>
<dbReference type="PANTHER" id="PTHR42754">
    <property type="entry name" value="ENDOGLUCANASE"/>
    <property type="match status" value="1"/>
</dbReference>
<comment type="caution">
    <text evidence="7">The sequence shown here is derived from an EMBL/GenBank/DDBJ whole genome shotgun (WGS) entry which is preliminary data.</text>
</comment>
<dbReference type="PANTHER" id="PTHR42754:SF1">
    <property type="entry name" value="LIPOPROTEIN"/>
    <property type="match status" value="1"/>
</dbReference>
<reference evidence="7" key="1">
    <citation type="journal article" date="2015" name="Proc. Natl. Acad. Sci. U.S.A.">
        <title>Networks of energetic and metabolic interactions define dynamics in microbial communities.</title>
        <authorList>
            <person name="Embree M."/>
            <person name="Liu J.K."/>
            <person name="Al-Bassam M.M."/>
            <person name="Zengler K."/>
        </authorList>
    </citation>
    <scope>NUCLEOTIDE SEQUENCE</scope>
</reference>
<keyword evidence="5" id="KW-0966">Cell projection</keyword>
<dbReference type="Pfam" id="PF18962">
    <property type="entry name" value="Por_Secre_tail"/>
    <property type="match status" value="1"/>
</dbReference>
<name>A0A0W8FVH6_9ZZZZ</name>
<evidence type="ECO:0000313" key="7">
    <source>
        <dbReference type="EMBL" id="KUG24880.1"/>
    </source>
</evidence>
<evidence type="ECO:0000256" key="2">
    <source>
        <dbReference type="ARBA" id="ARBA00004496"/>
    </source>
</evidence>
<dbReference type="InterPro" id="IPR013783">
    <property type="entry name" value="Ig-like_fold"/>
</dbReference>
<dbReference type="NCBIfam" id="TIGR04183">
    <property type="entry name" value="Por_Secre_tail"/>
    <property type="match status" value="1"/>
</dbReference>
<dbReference type="InterPro" id="IPR011047">
    <property type="entry name" value="Quinoprotein_ADH-like_sf"/>
</dbReference>
<comment type="subcellular location">
    <subcellularLocation>
        <location evidence="1">Cell projection</location>
        <location evidence="1">Cilium</location>
    </subcellularLocation>
    <subcellularLocation>
        <location evidence="2">Cytoplasm</location>
    </subcellularLocation>
</comment>
<feature type="domain" description="Bulb-type lectin" evidence="6">
    <location>
        <begin position="139"/>
        <end position="280"/>
    </location>
</feature>
<dbReference type="Gene3D" id="2.60.40.10">
    <property type="entry name" value="Immunoglobulins"/>
    <property type="match status" value="1"/>
</dbReference>
<keyword evidence="4" id="KW-0969">Cilium</keyword>
<dbReference type="InterPro" id="IPR026444">
    <property type="entry name" value="Secre_tail"/>
</dbReference>
<evidence type="ECO:0000256" key="1">
    <source>
        <dbReference type="ARBA" id="ARBA00004138"/>
    </source>
</evidence>
<evidence type="ECO:0000256" key="4">
    <source>
        <dbReference type="ARBA" id="ARBA00023069"/>
    </source>
</evidence>
<keyword evidence="3" id="KW-0963">Cytoplasm</keyword>
<dbReference type="EMBL" id="LNQE01000805">
    <property type="protein sequence ID" value="KUG24880.1"/>
    <property type="molecule type" value="Genomic_DNA"/>
</dbReference>
<dbReference type="InterPro" id="IPR053879">
    <property type="entry name" value="HYDIN_VesB_CFA65-like_Ig"/>
</dbReference>
<sequence length="601" mass="65603">MDLSNINPAKSLIALFVFLIIQLPAFSQQLVITPDPIYMGKIPIASNAQREVLIINSSAQTANITSISITGTDVSYFSIPNNPGSANLDPLQRLYIDVEYNPQITGEHHAQLIIQGNFGSHTINITGYGSSVTPMITFERILGTSESESAASVKETHDGYIMTGFYKPDDEDYSYLLVKKTDLYGKTVWFKTFGTDRDPDGGSDVIVANDGNYVVLGNTESYGAGRIDFYLLKLDPNGNLIWSKTYGGQYDESASEVLQTSDGGFIMCGNTKLSASGSRDAYIVRVDAQGNQLWAKNYGGAGGETASGIIETSDGGYIFSGSTTSNGTDDFQLWIVKIDANGNEVWSKTHGGAEWEEAASISPTSDGGYILSGYTLSKGAGAKDAYLIKVNATGDVIWDKVFGDIHADEFRDAKETPDGGFIAVGYSITFFSQQNQYRDLFIVKTNSSGDLVWSKLIGSDKNEGASSVRITTDGGFVISGFTDSYSKSNNIYLLKFNAAGEITSVYEDDEEKLLQSFILNQNYPNPFNGQTTITFVINKPNDISLILYDLLGREIKILKQGWYNPGEYSATIDSEYLSSGIYFYSLRAGSNIQTRKMTLIR</sequence>
<dbReference type="Pfam" id="PF22544">
    <property type="entry name" value="HYDIN_VesB_CFA65-like_Ig"/>
    <property type="match status" value="1"/>
</dbReference>
<gene>
    <name evidence="7" type="ORF">ASZ90_005307</name>
</gene>
<dbReference type="SUPFAM" id="SSF50998">
    <property type="entry name" value="Quinoprotein alcohol dehydrogenase-like"/>
    <property type="match status" value="1"/>
</dbReference>
<evidence type="ECO:0000256" key="3">
    <source>
        <dbReference type="ARBA" id="ARBA00022490"/>
    </source>
</evidence>
<dbReference type="Gene3D" id="2.130.10.10">
    <property type="entry name" value="YVTN repeat-like/Quinoprotein amine dehydrogenase"/>
    <property type="match status" value="1"/>
</dbReference>
<dbReference type="PROSITE" id="PS50927">
    <property type="entry name" value="BULB_LECTIN"/>
    <property type="match status" value="1"/>
</dbReference>
<evidence type="ECO:0000256" key="5">
    <source>
        <dbReference type="ARBA" id="ARBA00023273"/>
    </source>
</evidence>
<dbReference type="GO" id="GO:0005929">
    <property type="term" value="C:cilium"/>
    <property type="evidence" value="ECO:0007669"/>
    <property type="project" value="UniProtKB-SubCell"/>
</dbReference>
<evidence type="ECO:0000259" key="6">
    <source>
        <dbReference type="PROSITE" id="PS50927"/>
    </source>
</evidence>
<organism evidence="7">
    <name type="scientific">hydrocarbon metagenome</name>
    <dbReference type="NCBI Taxonomy" id="938273"/>
    <lineage>
        <taxon>unclassified sequences</taxon>
        <taxon>metagenomes</taxon>
        <taxon>ecological metagenomes</taxon>
    </lineage>
</organism>
<dbReference type="GO" id="GO:0005737">
    <property type="term" value="C:cytoplasm"/>
    <property type="evidence" value="ECO:0007669"/>
    <property type="project" value="UniProtKB-SubCell"/>
</dbReference>
<dbReference type="InterPro" id="IPR001480">
    <property type="entry name" value="Bulb-type_lectin_dom"/>
</dbReference>
<dbReference type="InterPro" id="IPR015943">
    <property type="entry name" value="WD40/YVTN_repeat-like_dom_sf"/>
</dbReference>
<proteinExistence type="predicted"/>
<dbReference type="AlphaFoldDB" id="A0A0W8FVH6"/>
<protein>
    <recommendedName>
        <fullName evidence="6">Bulb-type lectin domain-containing protein</fullName>
    </recommendedName>
</protein>